<feature type="compositionally biased region" description="Basic and acidic residues" evidence="6">
    <location>
        <begin position="167"/>
        <end position="178"/>
    </location>
</feature>
<name>A0A9W9YP35_9CNID</name>
<evidence type="ECO:0000256" key="7">
    <source>
        <dbReference type="SAM" id="Phobius"/>
    </source>
</evidence>
<organism evidence="9 10">
    <name type="scientific">Desmophyllum pertusum</name>
    <dbReference type="NCBI Taxonomy" id="174260"/>
    <lineage>
        <taxon>Eukaryota</taxon>
        <taxon>Metazoa</taxon>
        <taxon>Cnidaria</taxon>
        <taxon>Anthozoa</taxon>
        <taxon>Hexacorallia</taxon>
        <taxon>Scleractinia</taxon>
        <taxon>Caryophylliina</taxon>
        <taxon>Caryophylliidae</taxon>
        <taxon>Desmophyllum</taxon>
    </lineage>
</organism>
<dbReference type="Proteomes" id="UP001163046">
    <property type="component" value="Unassembled WGS sequence"/>
</dbReference>
<dbReference type="InterPro" id="IPR019402">
    <property type="entry name" value="CWH43_N"/>
</dbReference>
<comment type="caution">
    <text evidence="9">The sequence shown here is derived from an EMBL/GenBank/DDBJ whole genome shotgun (WGS) entry which is preliminary data.</text>
</comment>
<evidence type="ECO:0000256" key="2">
    <source>
        <dbReference type="ARBA" id="ARBA00006565"/>
    </source>
</evidence>
<accession>A0A9W9YP35</accession>
<evidence type="ECO:0000256" key="4">
    <source>
        <dbReference type="ARBA" id="ARBA00022989"/>
    </source>
</evidence>
<evidence type="ECO:0000259" key="8">
    <source>
        <dbReference type="Pfam" id="PF10277"/>
    </source>
</evidence>
<reference evidence="9" key="1">
    <citation type="submission" date="2023-01" db="EMBL/GenBank/DDBJ databases">
        <title>Genome assembly of the deep-sea coral Lophelia pertusa.</title>
        <authorList>
            <person name="Herrera S."/>
            <person name="Cordes E."/>
        </authorList>
    </citation>
    <scope>NUCLEOTIDE SEQUENCE</scope>
    <source>
        <strain evidence="9">USNM1676648</strain>
        <tissue evidence="9">Polyp</tissue>
    </source>
</reference>
<dbReference type="OrthoDB" id="191706at2759"/>
<feature type="transmembrane region" description="Helical" evidence="7">
    <location>
        <begin position="62"/>
        <end position="82"/>
    </location>
</feature>
<keyword evidence="10" id="KW-1185">Reference proteome</keyword>
<dbReference type="PANTHER" id="PTHR21324:SF2">
    <property type="entry name" value="EG:22E5.9 PROTEIN"/>
    <property type="match status" value="1"/>
</dbReference>
<comment type="subcellular location">
    <subcellularLocation>
        <location evidence="1">Endomembrane system</location>
        <topology evidence="1">Multi-pass membrane protein</topology>
    </subcellularLocation>
</comment>
<keyword evidence="5 7" id="KW-0472">Membrane</keyword>
<feature type="transmembrane region" description="Helical" evidence="7">
    <location>
        <begin position="27"/>
        <end position="50"/>
    </location>
</feature>
<comment type="similarity">
    <text evidence="2">Belongs to the DRAM/TMEM150 family.</text>
</comment>
<evidence type="ECO:0000256" key="5">
    <source>
        <dbReference type="ARBA" id="ARBA00023136"/>
    </source>
</evidence>
<dbReference type="GO" id="GO:0012505">
    <property type="term" value="C:endomembrane system"/>
    <property type="evidence" value="ECO:0007669"/>
    <property type="project" value="UniProtKB-SubCell"/>
</dbReference>
<dbReference type="EMBL" id="MU827323">
    <property type="protein sequence ID" value="KAJ7356176.1"/>
    <property type="molecule type" value="Genomic_DNA"/>
</dbReference>
<evidence type="ECO:0000313" key="9">
    <source>
        <dbReference type="EMBL" id="KAJ7356176.1"/>
    </source>
</evidence>
<keyword evidence="3 7" id="KW-0812">Transmembrane</keyword>
<evidence type="ECO:0000313" key="10">
    <source>
        <dbReference type="Proteomes" id="UP001163046"/>
    </source>
</evidence>
<protein>
    <submittedName>
        <fullName evidence="9">Photoreceptor cell maintenance</fullName>
    </submittedName>
</protein>
<sequence length="186" mass="21566">MLGITLTSNFRQPIQQKHIEVPGTVHYIGRIVVGVCGITYCTLQAIITFYLSKLQINTVKLFVLRIVTSSLLCVSGFVHVIMDVWLAIRLLKGNAHIYKTWYFLKSTDAETYFTDIISDISEWLTFLLFALFASTYFQEFRDLGVEMTAEMNCFSKDYFGRKPRKRENSRLKYHRESESSESSDQD</sequence>
<evidence type="ECO:0000256" key="6">
    <source>
        <dbReference type="SAM" id="MobiDB-lite"/>
    </source>
</evidence>
<evidence type="ECO:0000256" key="3">
    <source>
        <dbReference type="ARBA" id="ARBA00022692"/>
    </source>
</evidence>
<gene>
    <name evidence="9" type="primary">DRAM2_1</name>
    <name evidence="9" type="ORF">OS493_025926</name>
</gene>
<dbReference type="InterPro" id="IPR050911">
    <property type="entry name" value="DRAM/TMEM150_Autophagy_Mod"/>
</dbReference>
<feature type="domain" description="CWH43-like N-terminal" evidence="8">
    <location>
        <begin position="23"/>
        <end position="142"/>
    </location>
</feature>
<dbReference type="AlphaFoldDB" id="A0A9W9YP35"/>
<dbReference type="PANTHER" id="PTHR21324">
    <property type="entry name" value="FASTING-INDUCIBLE INTEGRAL MEMBRANE PROTEIN TM6P1-RELATED"/>
    <property type="match status" value="1"/>
</dbReference>
<evidence type="ECO:0000256" key="1">
    <source>
        <dbReference type="ARBA" id="ARBA00004127"/>
    </source>
</evidence>
<proteinExistence type="inferred from homology"/>
<keyword evidence="4 7" id="KW-1133">Transmembrane helix</keyword>
<feature type="region of interest" description="Disordered" evidence="6">
    <location>
        <begin position="167"/>
        <end position="186"/>
    </location>
</feature>
<dbReference type="Pfam" id="PF10277">
    <property type="entry name" value="Frag1"/>
    <property type="match status" value="1"/>
</dbReference>